<protein>
    <submittedName>
        <fullName evidence="3">DUF883 domain-containing protein</fullName>
    </submittedName>
</protein>
<accession>A0A7X5F5F2</accession>
<organism evidence="3 4">
    <name type="scientific">Pannonibacter tanglangensis</name>
    <dbReference type="NCBI Taxonomy" id="2750084"/>
    <lineage>
        <taxon>Bacteria</taxon>
        <taxon>Pseudomonadati</taxon>
        <taxon>Pseudomonadota</taxon>
        <taxon>Alphaproteobacteria</taxon>
        <taxon>Hyphomicrobiales</taxon>
        <taxon>Stappiaceae</taxon>
        <taxon>Pannonibacter</taxon>
    </lineage>
</organism>
<evidence type="ECO:0000313" key="4">
    <source>
        <dbReference type="Proteomes" id="UP000586722"/>
    </source>
</evidence>
<evidence type="ECO:0000313" key="3">
    <source>
        <dbReference type="EMBL" id="NBN80076.1"/>
    </source>
</evidence>
<dbReference type="RefSeq" id="WP_161709490.1">
    <property type="nucleotide sequence ID" value="NZ_JAABLQ010000003.1"/>
</dbReference>
<keyword evidence="1" id="KW-0175">Coiled coil</keyword>
<feature type="compositionally biased region" description="Polar residues" evidence="2">
    <location>
        <begin position="1"/>
        <end position="16"/>
    </location>
</feature>
<keyword evidence="4" id="KW-1185">Reference proteome</keyword>
<dbReference type="Proteomes" id="UP000586722">
    <property type="component" value="Unassembled WGS sequence"/>
</dbReference>
<dbReference type="AlphaFoldDB" id="A0A7X5F5F2"/>
<sequence length="99" mass="10352">MPSSVKTAADDSTSPRSPDIEDKIARIRSDIADLGKAIAGYGADKADDLKGASEDALTQLTGDLASLERELRAQVRRHPLRTVALAAGAGALVALLARR</sequence>
<feature type="coiled-coil region" evidence="1">
    <location>
        <begin position="50"/>
        <end position="77"/>
    </location>
</feature>
<proteinExistence type="predicted"/>
<evidence type="ECO:0000256" key="2">
    <source>
        <dbReference type="SAM" id="MobiDB-lite"/>
    </source>
</evidence>
<feature type="region of interest" description="Disordered" evidence="2">
    <location>
        <begin position="1"/>
        <end position="22"/>
    </location>
</feature>
<name>A0A7X5F5F2_9HYPH</name>
<reference evidence="4" key="1">
    <citation type="submission" date="2020-01" db="EMBL/GenBank/DDBJ databases">
        <authorList>
            <person name="Fang Y."/>
            <person name="Sun R."/>
            <person name="Nie L."/>
            <person name="He J."/>
            <person name="Hao L."/>
            <person name="Wang L."/>
            <person name="Su S."/>
            <person name="Lv E."/>
            <person name="Zhang Z."/>
            <person name="Xie R."/>
            <person name="Liu H."/>
        </authorList>
    </citation>
    <scope>NUCLEOTIDE SEQUENCE [LARGE SCALE GENOMIC DNA]</scope>
    <source>
        <strain evidence="4">XCT-53</strain>
    </source>
</reference>
<dbReference type="EMBL" id="JAABLQ010000003">
    <property type="protein sequence ID" value="NBN80076.1"/>
    <property type="molecule type" value="Genomic_DNA"/>
</dbReference>
<evidence type="ECO:0000256" key="1">
    <source>
        <dbReference type="SAM" id="Coils"/>
    </source>
</evidence>
<comment type="caution">
    <text evidence="3">The sequence shown here is derived from an EMBL/GenBank/DDBJ whole genome shotgun (WGS) entry which is preliminary data.</text>
</comment>
<gene>
    <name evidence="3" type="ORF">GWI72_17500</name>
</gene>